<dbReference type="RefSeq" id="WP_339960821.1">
    <property type="nucleotide sequence ID" value="NZ_JAWMWH010000003.1"/>
</dbReference>
<reference evidence="2 3" key="1">
    <citation type="submission" date="2023-10" db="EMBL/GenBank/DDBJ databases">
        <title>Nicoliella lavandulae sp. nov. isolated from Lavandula angustifolia flowers.</title>
        <authorList>
            <person name="Alcantara C."/>
            <person name="Zuniga M."/>
            <person name="Landete J.M."/>
            <person name="Monedero V."/>
        </authorList>
    </citation>
    <scope>NUCLEOTIDE SEQUENCE [LARGE SCALE GENOMIC DNA]</scope>
    <source>
        <strain evidence="2 3">Es01</strain>
    </source>
</reference>
<feature type="signal peptide" evidence="1">
    <location>
        <begin position="1"/>
        <end position="20"/>
    </location>
</feature>
<dbReference type="PROSITE" id="PS51257">
    <property type="entry name" value="PROKAR_LIPOPROTEIN"/>
    <property type="match status" value="1"/>
</dbReference>
<dbReference type="EMBL" id="JAWMWH010000003">
    <property type="protein sequence ID" value="MEJ6400972.1"/>
    <property type="molecule type" value="Genomic_DNA"/>
</dbReference>
<evidence type="ECO:0000313" key="2">
    <source>
        <dbReference type="EMBL" id="MEJ6400972.1"/>
    </source>
</evidence>
<keyword evidence="1" id="KW-0732">Signal</keyword>
<evidence type="ECO:0008006" key="4">
    <source>
        <dbReference type="Google" id="ProtNLM"/>
    </source>
</evidence>
<evidence type="ECO:0000256" key="1">
    <source>
        <dbReference type="SAM" id="SignalP"/>
    </source>
</evidence>
<keyword evidence="3" id="KW-1185">Reference proteome</keyword>
<organism evidence="2 3">
    <name type="scientific">Nicoliella lavandulae</name>
    <dbReference type="NCBI Taxonomy" id="3082954"/>
    <lineage>
        <taxon>Bacteria</taxon>
        <taxon>Bacillati</taxon>
        <taxon>Bacillota</taxon>
        <taxon>Bacilli</taxon>
        <taxon>Lactobacillales</taxon>
        <taxon>Lactobacillaceae</taxon>
        <taxon>Nicoliella</taxon>
    </lineage>
</organism>
<gene>
    <name evidence="2" type="ORF">R4146_07430</name>
</gene>
<sequence length="160" mass="17573">MRKSKIMALIMVLASSLTLAACKSQEKAPKNSSLPSTYFSSANSESSAAQKKQLAINNFVDSLTANYKKLFKVSYDESSDTVKLIPHSKNLKQIITLSKQGNSQGIDAWTNFVSGLRKTSASVGKQTKDTKFKMNITDPSDHSKILYSVQNGKVLQNAYK</sequence>
<dbReference type="Proteomes" id="UP001370590">
    <property type="component" value="Unassembled WGS sequence"/>
</dbReference>
<feature type="chain" id="PRO_5045452531" description="DUF3887 domain-containing protein" evidence="1">
    <location>
        <begin position="21"/>
        <end position="160"/>
    </location>
</feature>
<proteinExistence type="predicted"/>
<comment type="caution">
    <text evidence="2">The sequence shown here is derived from an EMBL/GenBank/DDBJ whole genome shotgun (WGS) entry which is preliminary data.</text>
</comment>
<accession>A0ABU8SM47</accession>
<name>A0ABU8SM47_9LACO</name>
<evidence type="ECO:0000313" key="3">
    <source>
        <dbReference type="Proteomes" id="UP001370590"/>
    </source>
</evidence>
<protein>
    <recommendedName>
        <fullName evidence="4">DUF3887 domain-containing protein</fullName>
    </recommendedName>
</protein>